<dbReference type="Pfam" id="PF01435">
    <property type="entry name" value="Peptidase_M48"/>
    <property type="match status" value="1"/>
</dbReference>
<feature type="chain" id="PRO_5040882058" evidence="8">
    <location>
        <begin position="34"/>
        <end position="466"/>
    </location>
</feature>
<dbReference type="PANTHER" id="PTHR22726">
    <property type="entry name" value="METALLOENDOPEPTIDASE OMA1"/>
    <property type="match status" value="1"/>
</dbReference>
<keyword evidence="6 10" id="KW-0482">Metalloprotease</keyword>
<keyword evidence="8" id="KW-0732">Signal</keyword>
<comment type="caution">
    <text evidence="10">The sequence shown here is derived from an EMBL/GenBank/DDBJ whole genome shotgun (WGS) entry which is preliminary data.</text>
</comment>
<dbReference type="CDD" id="cd07324">
    <property type="entry name" value="M48C_Oma1-like"/>
    <property type="match status" value="1"/>
</dbReference>
<keyword evidence="11" id="KW-1185">Reference proteome</keyword>
<dbReference type="SUPFAM" id="SSF48452">
    <property type="entry name" value="TPR-like"/>
    <property type="match status" value="1"/>
</dbReference>
<dbReference type="GO" id="GO:0004222">
    <property type="term" value="F:metalloendopeptidase activity"/>
    <property type="evidence" value="ECO:0007669"/>
    <property type="project" value="InterPro"/>
</dbReference>
<keyword evidence="7" id="KW-0802">TPR repeat</keyword>
<dbReference type="AlphaFoldDB" id="A0A9X3TY60"/>
<evidence type="ECO:0000256" key="6">
    <source>
        <dbReference type="ARBA" id="ARBA00023049"/>
    </source>
</evidence>
<dbReference type="Gene3D" id="3.30.2010.10">
    <property type="entry name" value="Metalloproteases ('zincins'), catalytic domain"/>
    <property type="match status" value="1"/>
</dbReference>
<accession>A0A9X3TY60</accession>
<organism evidence="10 11">
    <name type="scientific">Govanella unica</name>
    <dbReference type="NCBI Taxonomy" id="2975056"/>
    <lineage>
        <taxon>Bacteria</taxon>
        <taxon>Pseudomonadati</taxon>
        <taxon>Pseudomonadota</taxon>
        <taxon>Alphaproteobacteria</taxon>
        <taxon>Emcibacterales</taxon>
        <taxon>Govanellaceae</taxon>
        <taxon>Govanella</taxon>
    </lineage>
</organism>
<dbReference type="EMBL" id="JANWOI010000002">
    <property type="protein sequence ID" value="MDA5193537.1"/>
    <property type="molecule type" value="Genomic_DNA"/>
</dbReference>
<evidence type="ECO:0000256" key="7">
    <source>
        <dbReference type="PROSITE-ProRule" id="PRU00339"/>
    </source>
</evidence>
<evidence type="ECO:0000256" key="8">
    <source>
        <dbReference type="SAM" id="SignalP"/>
    </source>
</evidence>
<evidence type="ECO:0000256" key="3">
    <source>
        <dbReference type="ARBA" id="ARBA00022723"/>
    </source>
</evidence>
<dbReference type="RefSeq" id="WP_274943239.1">
    <property type="nucleotide sequence ID" value="NZ_JANWOI010000002.1"/>
</dbReference>
<proteinExistence type="predicted"/>
<reference evidence="10" key="1">
    <citation type="submission" date="2022-08" db="EMBL/GenBank/DDBJ databases">
        <authorList>
            <person name="Vandamme P."/>
            <person name="Hettiarachchi A."/>
            <person name="Peeters C."/>
            <person name="Cnockaert M."/>
            <person name="Carlier A."/>
        </authorList>
    </citation>
    <scope>NUCLEOTIDE SEQUENCE</scope>
    <source>
        <strain evidence="10">LMG 31809</strain>
    </source>
</reference>
<keyword evidence="2" id="KW-0645">Protease</keyword>
<dbReference type="GO" id="GO:0046872">
    <property type="term" value="F:metal ion binding"/>
    <property type="evidence" value="ECO:0007669"/>
    <property type="project" value="UniProtKB-KW"/>
</dbReference>
<dbReference type="EC" id="3.4.24.-" evidence="10"/>
<evidence type="ECO:0000256" key="5">
    <source>
        <dbReference type="ARBA" id="ARBA00022833"/>
    </source>
</evidence>
<dbReference type="PROSITE" id="PS50005">
    <property type="entry name" value="TPR"/>
    <property type="match status" value="1"/>
</dbReference>
<dbReference type="Proteomes" id="UP001141619">
    <property type="component" value="Unassembled WGS sequence"/>
</dbReference>
<dbReference type="Gene3D" id="1.25.40.10">
    <property type="entry name" value="Tetratricopeptide repeat domain"/>
    <property type="match status" value="1"/>
</dbReference>
<keyword evidence="5" id="KW-0862">Zinc</keyword>
<evidence type="ECO:0000256" key="2">
    <source>
        <dbReference type="ARBA" id="ARBA00022670"/>
    </source>
</evidence>
<reference evidence="10" key="2">
    <citation type="journal article" date="2023" name="Syst. Appl. Microbiol.">
        <title>Govania unica gen. nov., sp. nov., a rare biosphere bacterium that represents a novel family in the class Alphaproteobacteria.</title>
        <authorList>
            <person name="Vandamme P."/>
            <person name="Peeters C."/>
            <person name="Hettiarachchi A."/>
            <person name="Cnockaert M."/>
            <person name="Carlier A."/>
        </authorList>
    </citation>
    <scope>NUCLEOTIDE SEQUENCE</scope>
    <source>
        <strain evidence="10">LMG 31809</strain>
    </source>
</reference>
<evidence type="ECO:0000256" key="4">
    <source>
        <dbReference type="ARBA" id="ARBA00022801"/>
    </source>
</evidence>
<feature type="repeat" description="TPR" evidence="7">
    <location>
        <begin position="315"/>
        <end position="348"/>
    </location>
</feature>
<keyword evidence="4 10" id="KW-0378">Hydrolase</keyword>
<evidence type="ECO:0000313" key="10">
    <source>
        <dbReference type="EMBL" id="MDA5193537.1"/>
    </source>
</evidence>
<evidence type="ECO:0000256" key="1">
    <source>
        <dbReference type="ARBA" id="ARBA00001947"/>
    </source>
</evidence>
<dbReference type="GO" id="GO:0051603">
    <property type="term" value="P:proteolysis involved in protein catabolic process"/>
    <property type="evidence" value="ECO:0007669"/>
    <property type="project" value="TreeGrafter"/>
</dbReference>
<feature type="domain" description="Peptidase M48" evidence="9">
    <location>
        <begin position="41"/>
        <end position="234"/>
    </location>
</feature>
<sequence length="466" mass="50695">MLPKYQPFRIRRTLTAIALAFSLILPGTAPAFAADTPTILRDSELERIIRDISVPIFAAAGLNTDSVHTYVIRDKSINAFVAGGQNVFINTGLIMAASNVGEVAGVIAHETGHITGGHLARFQDGLKGASALTILGMILGAAAIAAGGADAGIAVIMGSQQMAMRSVLSYSRNQEAAADQAAMTFLDKAHQSGRGLVSFFEVLSGQELLYVTNQDPYVRSHPLTQDRINALSELVDKSPWKDAPSPAGQDAMFERMKAKLWGYLQPPYTTLQQYPVGNNSLPARYARAYAYNQLHDEAKAYAEADSLLKDNPNDPYLWELKGFLLFENGKLEQSIAPFRKSIAISPDEPLILTQLGQSLIATENPAYTDEAIRILEKANRLDKESPFAWHQLSIAYDHAGKEGPARLAAAERYSIVGASEDAYRQARQAVNKLPRGTPDWFRAQDIMVAAQAEMPKGKAPRDALPD</sequence>
<comment type="cofactor">
    <cofactor evidence="1">
        <name>Zn(2+)</name>
        <dbReference type="ChEBI" id="CHEBI:29105"/>
    </cofactor>
</comment>
<evidence type="ECO:0000313" key="11">
    <source>
        <dbReference type="Proteomes" id="UP001141619"/>
    </source>
</evidence>
<protein>
    <submittedName>
        <fullName evidence="10">M48 family metalloprotease</fullName>
        <ecNumber evidence="10">3.4.24.-</ecNumber>
    </submittedName>
</protein>
<feature type="signal peptide" evidence="8">
    <location>
        <begin position="1"/>
        <end position="33"/>
    </location>
</feature>
<keyword evidence="3" id="KW-0479">Metal-binding</keyword>
<dbReference type="InterPro" id="IPR001915">
    <property type="entry name" value="Peptidase_M48"/>
</dbReference>
<dbReference type="InterPro" id="IPR051156">
    <property type="entry name" value="Mito/Outer_Membr_Metalloprot"/>
</dbReference>
<dbReference type="InterPro" id="IPR019734">
    <property type="entry name" value="TPR_rpt"/>
</dbReference>
<gene>
    <name evidence="10" type="ORF">NYP16_06170</name>
</gene>
<dbReference type="GO" id="GO:0016020">
    <property type="term" value="C:membrane"/>
    <property type="evidence" value="ECO:0007669"/>
    <property type="project" value="TreeGrafter"/>
</dbReference>
<name>A0A9X3TY60_9PROT</name>
<dbReference type="PANTHER" id="PTHR22726:SF1">
    <property type="entry name" value="METALLOENDOPEPTIDASE OMA1, MITOCHONDRIAL"/>
    <property type="match status" value="1"/>
</dbReference>
<evidence type="ECO:0000259" key="9">
    <source>
        <dbReference type="Pfam" id="PF01435"/>
    </source>
</evidence>
<dbReference type="InterPro" id="IPR011990">
    <property type="entry name" value="TPR-like_helical_dom_sf"/>
</dbReference>